<evidence type="ECO:0000313" key="2">
    <source>
        <dbReference type="EMBL" id="RWR00010.1"/>
    </source>
</evidence>
<sequence length="75" mass="8534">MSTAHIGGILGLWISICEAGPRKYTQVAILEWSKWYKVPSNNHGRFQPSLPTHSSNERIIFEVIRVPARADEWVS</sequence>
<protein>
    <recommendedName>
        <fullName evidence="4">Peptidase S54 rhomboid domain-containing protein</fullName>
    </recommendedName>
</protein>
<proteinExistence type="predicted"/>
<evidence type="ECO:0000256" key="1">
    <source>
        <dbReference type="SAM" id="SignalP"/>
    </source>
</evidence>
<dbReference type="VEuPathDB" id="FungiDB:C8Q69DRAFT_45049"/>
<dbReference type="AlphaFoldDB" id="A0A443I7E4"/>
<dbReference type="RefSeq" id="XP_028489654.1">
    <property type="nucleotide sequence ID" value="XM_028629437.1"/>
</dbReference>
<accession>A0A443I7E4</accession>
<gene>
    <name evidence="2" type="ORF">C8Q69DRAFT_45049</name>
</gene>
<organism evidence="2 3">
    <name type="scientific">Byssochlamys spectabilis</name>
    <name type="common">Paecilomyces variotii</name>
    <dbReference type="NCBI Taxonomy" id="264951"/>
    <lineage>
        <taxon>Eukaryota</taxon>
        <taxon>Fungi</taxon>
        <taxon>Dikarya</taxon>
        <taxon>Ascomycota</taxon>
        <taxon>Pezizomycotina</taxon>
        <taxon>Eurotiomycetes</taxon>
        <taxon>Eurotiomycetidae</taxon>
        <taxon>Eurotiales</taxon>
        <taxon>Thermoascaceae</taxon>
        <taxon>Paecilomyces</taxon>
    </lineage>
</organism>
<dbReference type="GeneID" id="39598714"/>
<feature type="chain" id="PRO_5019479106" description="Peptidase S54 rhomboid domain-containing protein" evidence="1">
    <location>
        <begin position="20"/>
        <end position="75"/>
    </location>
</feature>
<dbReference type="EMBL" id="RCNU01000001">
    <property type="protein sequence ID" value="RWR00010.1"/>
    <property type="molecule type" value="Genomic_DNA"/>
</dbReference>
<reference evidence="2 3" key="1">
    <citation type="journal article" date="2018" name="Front. Microbiol.">
        <title>Genomic and genetic insights into a cosmopolitan fungus, Paecilomyces variotii (Eurotiales).</title>
        <authorList>
            <person name="Urquhart A.S."/>
            <person name="Mondo S.J."/>
            <person name="Makela M.R."/>
            <person name="Hane J.K."/>
            <person name="Wiebenga A."/>
            <person name="He G."/>
            <person name="Mihaltcheva S."/>
            <person name="Pangilinan J."/>
            <person name="Lipzen A."/>
            <person name="Barry K."/>
            <person name="de Vries R.P."/>
            <person name="Grigoriev I.V."/>
            <person name="Idnurm A."/>
        </authorList>
    </citation>
    <scope>NUCLEOTIDE SEQUENCE [LARGE SCALE GENOMIC DNA]</scope>
    <source>
        <strain evidence="2 3">CBS 101075</strain>
    </source>
</reference>
<comment type="caution">
    <text evidence="2">The sequence shown here is derived from an EMBL/GenBank/DDBJ whole genome shotgun (WGS) entry which is preliminary data.</text>
</comment>
<evidence type="ECO:0000313" key="3">
    <source>
        <dbReference type="Proteomes" id="UP000283841"/>
    </source>
</evidence>
<feature type="signal peptide" evidence="1">
    <location>
        <begin position="1"/>
        <end position="19"/>
    </location>
</feature>
<evidence type="ECO:0008006" key="4">
    <source>
        <dbReference type="Google" id="ProtNLM"/>
    </source>
</evidence>
<keyword evidence="1" id="KW-0732">Signal</keyword>
<dbReference type="Proteomes" id="UP000283841">
    <property type="component" value="Unassembled WGS sequence"/>
</dbReference>
<keyword evidence="3" id="KW-1185">Reference proteome</keyword>
<name>A0A443I7E4_BYSSP</name>